<reference evidence="2" key="2">
    <citation type="submission" date="2020-09" db="EMBL/GenBank/DDBJ databases">
        <authorList>
            <person name="Sun Q."/>
            <person name="Zhou Y."/>
        </authorList>
    </citation>
    <scope>NUCLEOTIDE SEQUENCE</scope>
    <source>
        <strain evidence="2">CGMCC 1.15095</strain>
    </source>
</reference>
<dbReference type="PANTHER" id="PTHR36156:SF2">
    <property type="entry name" value="CUPIN TYPE-2 DOMAIN-CONTAINING PROTEIN"/>
    <property type="match status" value="1"/>
</dbReference>
<reference evidence="2" key="1">
    <citation type="journal article" date="2014" name="Int. J. Syst. Evol. Microbiol.">
        <title>Complete genome sequence of Corynebacterium casei LMG S-19264T (=DSM 44701T), isolated from a smear-ripened cheese.</title>
        <authorList>
            <consortium name="US DOE Joint Genome Institute (JGI-PGF)"/>
            <person name="Walter F."/>
            <person name="Albersmeier A."/>
            <person name="Kalinowski J."/>
            <person name="Ruckert C."/>
        </authorList>
    </citation>
    <scope>NUCLEOTIDE SEQUENCE</scope>
    <source>
        <strain evidence="2">CGMCC 1.15095</strain>
    </source>
</reference>
<proteinExistence type="predicted"/>
<accession>A0A916TU80</accession>
<dbReference type="Proteomes" id="UP000608154">
    <property type="component" value="Unassembled WGS sequence"/>
</dbReference>
<organism evidence="2 3">
    <name type="scientific">Novosphingobium endophyticum</name>
    <dbReference type="NCBI Taxonomy" id="1955250"/>
    <lineage>
        <taxon>Bacteria</taxon>
        <taxon>Pseudomonadati</taxon>
        <taxon>Pseudomonadota</taxon>
        <taxon>Alphaproteobacteria</taxon>
        <taxon>Sphingomonadales</taxon>
        <taxon>Sphingomonadaceae</taxon>
        <taxon>Novosphingobium</taxon>
    </lineage>
</organism>
<dbReference type="InterPro" id="IPR011051">
    <property type="entry name" value="RmlC_Cupin_sf"/>
</dbReference>
<gene>
    <name evidence="2" type="ORF">GCM10011494_26590</name>
</gene>
<feature type="domain" description="Cupin type-2" evidence="1">
    <location>
        <begin position="36"/>
        <end position="98"/>
    </location>
</feature>
<dbReference type="Gene3D" id="2.60.120.10">
    <property type="entry name" value="Jelly Rolls"/>
    <property type="match status" value="1"/>
</dbReference>
<dbReference type="EMBL" id="BMHK01000018">
    <property type="protein sequence ID" value="GGC06663.1"/>
    <property type="molecule type" value="Genomic_DNA"/>
</dbReference>
<evidence type="ECO:0000259" key="1">
    <source>
        <dbReference type="Pfam" id="PF07883"/>
    </source>
</evidence>
<sequence>MPRSDALDFPRGGIQARYIELPKDELLAVYLQQGIPGHDAQGFHRTGTLDLVLLLEGRLRLLLDEGEVVLEPGDVVVQRDTNHAWRAGDDPARCFVVVSRPEDLP</sequence>
<dbReference type="Pfam" id="PF07883">
    <property type="entry name" value="Cupin_2"/>
    <property type="match status" value="1"/>
</dbReference>
<keyword evidence="3" id="KW-1185">Reference proteome</keyword>
<name>A0A916TU80_9SPHN</name>
<dbReference type="InterPro" id="IPR013096">
    <property type="entry name" value="Cupin_2"/>
</dbReference>
<evidence type="ECO:0000313" key="3">
    <source>
        <dbReference type="Proteomes" id="UP000608154"/>
    </source>
</evidence>
<dbReference type="SUPFAM" id="SSF51182">
    <property type="entry name" value="RmlC-like cupins"/>
    <property type="match status" value="1"/>
</dbReference>
<comment type="caution">
    <text evidence="2">The sequence shown here is derived from an EMBL/GenBank/DDBJ whole genome shotgun (WGS) entry which is preliminary data.</text>
</comment>
<dbReference type="AlphaFoldDB" id="A0A916TU80"/>
<evidence type="ECO:0000313" key="2">
    <source>
        <dbReference type="EMBL" id="GGC06663.1"/>
    </source>
</evidence>
<protein>
    <recommendedName>
        <fullName evidence="1">Cupin type-2 domain-containing protein</fullName>
    </recommendedName>
</protein>
<dbReference type="InterPro" id="IPR047142">
    <property type="entry name" value="OryJ/VirC-like"/>
</dbReference>
<dbReference type="InterPro" id="IPR014710">
    <property type="entry name" value="RmlC-like_jellyroll"/>
</dbReference>
<dbReference type="PANTHER" id="PTHR36156">
    <property type="entry name" value="SLR2101 PROTEIN"/>
    <property type="match status" value="1"/>
</dbReference>